<reference evidence="2" key="1">
    <citation type="journal article" date="2015" name="Nature">
        <title>Complex archaea that bridge the gap between prokaryotes and eukaryotes.</title>
        <authorList>
            <person name="Spang A."/>
            <person name="Saw J.H."/>
            <person name="Jorgensen S.L."/>
            <person name="Zaremba-Niedzwiedzka K."/>
            <person name="Martijn J."/>
            <person name="Lind A.E."/>
            <person name="van Eijk R."/>
            <person name="Schleper C."/>
            <person name="Guy L."/>
            <person name="Ettema T.J."/>
        </authorList>
    </citation>
    <scope>NUCLEOTIDE SEQUENCE</scope>
</reference>
<name>A0A0F9HQL4_9ZZZZ</name>
<keyword evidence="1" id="KW-0472">Membrane</keyword>
<proteinExistence type="predicted"/>
<keyword evidence="1" id="KW-1133">Transmembrane helix</keyword>
<feature type="transmembrane region" description="Helical" evidence="1">
    <location>
        <begin position="242"/>
        <end position="260"/>
    </location>
</feature>
<accession>A0A0F9HQL4</accession>
<protein>
    <submittedName>
        <fullName evidence="2">Uncharacterized protein</fullName>
    </submittedName>
</protein>
<evidence type="ECO:0000313" key="2">
    <source>
        <dbReference type="EMBL" id="KKM05517.1"/>
    </source>
</evidence>
<dbReference type="EMBL" id="LAZR01016203">
    <property type="protein sequence ID" value="KKM05517.1"/>
    <property type="molecule type" value="Genomic_DNA"/>
</dbReference>
<keyword evidence="1" id="KW-0812">Transmembrane</keyword>
<organism evidence="2">
    <name type="scientific">marine sediment metagenome</name>
    <dbReference type="NCBI Taxonomy" id="412755"/>
    <lineage>
        <taxon>unclassified sequences</taxon>
        <taxon>metagenomes</taxon>
        <taxon>ecological metagenomes</taxon>
    </lineage>
</organism>
<gene>
    <name evidence="2" type="ORF">LCGC14_1753330</name>
</gene>
<comment type="caution">
    <text evidence="2">The sequence shown here is derived from an EMBL/GenBank/DDBJ whole genome shotgun (WGS) entry which is preliminary data.</text>
</comment>
<evidence type="ECO:0000256" key="1">
    <source>
        <dbReference type="SAM" id="Phobius"/>
    </source>
</evidence>
<dbReference type="AlphaFoldDB" id="A0A0F9HQL4"/>
<sequence length="267" mass="30629">MKNLKIRTYVIVALTLLPLLFLSVQSVRAVTSIPDNFNKNLDLDQVYIYNVNAFNTTESLEWKDFNWITTGYLNTTPGGQLKINLTGFYDKDPGDIYNLFESPMAYMNIEFIENRSGVLVSNNTRLNVSNGEIAFNLLLGYNSFQSGFLIPINDFNNLTQEAYAQDEPDFWNTTVTVQETSTEISFDFKQKSFFTEQETKCIYDKVTGLLIYANTSFGNYFLEMTLTNLPNLPSEDISIPSFQIYILYGIITIISVSYIIKFKKEKQ</sequence>